<dbReference type="InterPro" id="IPR050189">
    <property type="entry name" value="MFS_Efflux_Transporters"/>
</dbReference>
<evidence type="ECO:0000256" key="5">
    <source>
        <dbReference type="ARBA" id="ARBA00023136"/>
    </source>
</evidence>
<dbReference type="RefSeq" id="WP_170135158.1">
    <property type="nucleotide sequence ID" value="NZ_BGZJ01000002.1"/>
</dbReference>
<gene>
    <name evidence="8" type="ORF">MESMUL_20400</name>
</gene>
<dbReference type="Gene3D" id="1.20.1250.20">
    <property type="entry name" value="MFS general substrate transporter like domains"/>
    <property type="match status" value="2"/>
</dbReference>
<keyword evidence="3 6" id="KW-0812">Transmembrane</keyword>
<dbReference type="InterPro" id="IPR036259">
    <property type="entry name" value="MFS_trans_sf"/>
</dbReference>
<protein>
    <recommendedName>
        <fullName evidence="7">Major facilitator superfamily (MFS) profile domain-containing protein</fullName>
    </recommendedName>
</protein>
<feature type="transmembrane region" description="Helical" evidence="6">
    <location>
        <begin position="12"/>
        <end position="30"/>
    </location>
</feature>
<keyword evidence="9" id="KW-1185">Reference proteome</keyword>
<dbReference type="AlphaFoldDB" id="A0A388SEI4"/>
<evidence type="ECO:0000256" key="2">
    <source>
        <dbReference type="ARBA" id="ARBA00022475"/>
    </source>
</evidence>
<dbReference type="GO" id="GO:0005886">
    <property type="term" value="C:plasma membrane"/>
    <property type="evidence" value="ECO:0007669"/>
    <property type="project" value="UniProtKB-SubCell"/>
</dbReference>
<comment type="subcellular location">
    <subcellularLocation>
        <location evidence="1">Cell membrane</location>
        <topology evidence="1">Multi-pass membrane protein</topology>
    </subcellularLocation>
</comment>
<dbReference type="Pfam" id="PF07690">
    <property type="entry name" value="MFS_1"/>
    <property type="match status" value="1"/>
</dbReference>
<feature type="transmembrane region" description="Helical" evidence="6">
    <location>
        <begin position="36"/>
        <end position="54"/>
    </location>
</feature>
<evidence type="ECO:0000256" key="1">
    <source>
        <dbReference type="ARBA" id="ARBA00004651"/>
    </source>
</evidence>
<reference evidence="8 9" key="1">
    <citation type="journal article" date="2018" name="Int. J. Syst. Evol. Microbiol.">
        <title>Mesosutterella multiformis gen. nov., sp. nov., a member of the family Sutterellaceae and Sutterella megalosphaeroides sp. nov., isolated from human faeces.</title>
        <authorList>
            <person name="Sakamoto M."/>
            <person name="Ikeyama N."/>
            <person name="Kunihiro T."/>
            <person name="Iino T."/>
            <person name="Yuki M."/>
            <person name="Ohkuma M."/>
        </authorList>
    </citation>
    <scope>NUCLEOTIDE SEQUENCE [LARGE SCALE GENOMIC DNA]</scope>
    <source>
        <strain evidence="8 9">4NBBH2</strain>
    </source>
</reference>
<feature type="transmembrane region" description="Helical" evidence="6">
    <location>
        <begin position="211"/>
        <end position="230"/>
    </location>
</feature>
<dbReference type="EMBL" id="BGZJ01000002">
    <property type="protein sequence ID" value="GBO94686.1"/>
    <property type="molecule type" value="Genomic_DNA"/>
</dbReference>
<comment type="caution">
    <text evidence="8">The sequence shown here is derived from an EMBL/GenBank/DDBJ whole genome shotgun (WGS) entry which is preliminary data.</text>
</comment>
<sequence>MATRSINNGQAVGITLGLIGSSYISFGLDLGWRVTFLFYAIPTIIVGILIYLFVKTGTHAKKVEHAKTKAGSVASIGEILGNRQLATIFFIAFCNVYGFFVMVTWLPLYLADVRHIPLSETGMIASLVAWTSVPAALLIGRLSDKIGKRKPFLLILIPVAIASIVSLVHVQEWDLLIAALVAYGLFGKLACDPIILTLISDAAPKDKLSSVYGIYNCIEMLGAILSPYITGWLRDSTNTWNSGFYFAAGMLAVGWLAAWTLRKETPVPA</sequence>
<dbReference type="Proteomes" id="UP000266091">
    <property type="component" value="Unassembled WGS sequence"/>
</dbReference>
<dbReference type="GO" id="GO:0022857">
    <property type="term" value="F:transmembrane transporter activity"/>
    <property type="evidence" value="ECO:0007669"/>
    <property type="project" value="InterPro"/>
</dbReference>
<evidence type="ECO:0000313" key="8">
    <source>
        <dbReference type="EMBL" id="GBO94686.1"/>
    </source>
</evidence>
<feature type="transmembrane region" description="Helical" evidence="6">
    <location>
        <begin position="152"/>
        <end position="170"/>
    </location>
</feature>
<evidence type="ECO:0000256" key="4">
    <source>
        <dbReference type="ARBA" id="ARBA00022989"/>
    </source>
</evidence>
<name>A0A388SEI4_9BURK</name>
<evidence type="ECO:0000256" key="6">
    <source>
        <dbReference type="SAM" id="Phobius"/>
    </source>
</evidence>
<feature type="transmembrane region" description="Helical" evidence="6">
    <location>
        <begin position="176"/>
        <end position="199"/>
    </location>
</feature>
<dbReference type="InterPro" id="IPR011701">
    <property type="entry name" value="MFS"/>
</dbReference>
<feature type="transmembrane region" description="Helical" evidence="6">
    <location>
        <begin position="85"/>
        <end position="110"/>
    </location>
</feature>
<proteinExistence type="predicted"/>
<accession>A0A388SEI4</accession>
<evidence type="ECO:0000313" key="9">
    <source>
        <dbReference type="Proteomes" id="UP000266091"/>
    </source>
</evidence>
<evidence type="ECO:0000259" key="7">
    <source>
        <dbReference type="PROSITE" id="PS50850"/>
    </source>
</evidence>
<dbReference type="PANTHER" id="PTHR43124:SF3">
    <property type="entry name" value="CHLORAMPHENICOL EFFLUX PUMP RV0191"/>
    <property type="match status" value="1"/>
</dbReference>
<feature type="domain" description="Major facilitator superfamily (MFS) profile" evidence="7">
    <location>
        <begin position="1"/>
        <end position="266"/>
    </location>
</feature>
<keyword evidence="2" id="KW-1003">Cell membrane</keyword>
<feature type="transmembrane region" description="Helical" evidence="6">
    <location>
        <begin position="122"/>
        <end position="140"/>
    </location>
</feature>
<organism evidence="8 9">
    <name type="scientific">Mesosutterella multiformis</name>
    <dbReference type="NCBI Taxonomy" id="2259133"/>
    <lineage>
        <taxon>Bacteria</taxon>
        <taxon>Pseudomonadati</taxon>
        <taxon>Pseudomonadota</taxon>
        <taxon>Betaproteobacteria</taxon>
        <taxon>Burkholderiales</taxon>
        <taxon>Sutterellaceae</taxon>
        <taxon>Mesosutterella</taxon>
    </lineage>
</organism>
<feature type="transmembrane region" description="Helical" evidence="6">
    <location>
        <begin position="242"/>
        <end position="261"/>
    </location>
</feature>
<dbReference type="SUPFAM" id="SSF103473">
    <property type="entry name" value="MFS general substrate transporter"/>
    <property type="match status" value="1"/>
</dbReference>
<dbReference type="InterPro" id="IPR020846">
    <property type="entry name" value="MFS_dom"/>
</dbReference>
<keyword evidence="5 6" id="KW-0472">Membrane</keyword>
<dbReference type="PANTHER" id="PTHR43124">
    <property type="entry name" value="PURINE EFFLUX PUMP PBUE"/>
    <property type="match status" value="1"/>
</dbReference>
<keyword evidence="4 6" id="KW-1133">Transmembrane helix</keyword>
<evidence type="ECO:0000256" key="3">
    <source>
        <dbReference type="ARBA" id="ARBA00022692"/>
    </source>
</evidence>
<dbReference type="PROSITE" id="PS50850">
    <property type="entry name" value="MFS"/>
    <property type="match status" value="1"/>
</dbReference>